<protein>
    <submittedName>
        <fullName evidence="2">Uncharacterized protein</fullName>
    </submittedName>
</protein>
<proteinExistence type="predicted"/>
<accession>V6LPR9</accession>
<name>V6LPR9_9EUKA</name>
<gene>
    <name evidence="2" type="ORF">SS50377_14272</name>
    <name evidence="3" type="ORF">SS50377_22139</name>
</gene>
<reference evidence="3" key="2">
    <citation type="submission" date="2020-12" db="EMBL/GenBank/DDBJ databases">
        <title>New Spironucleus salmonicida genome in near-complete chromosomes.</title>
        <authorList>
            <person name="Xu F."/>
            <person name="Kurt Z."/>
            <person name="Jimenez-Gonzalez A."/>
            <person name="Astvaldsson A."/>
            <person name="Andersson J.O."/>
            <person name="Svard S.G."/>
        </authorList>
    </citation>
    <scope>NUCLEOTIDE SEQUENCE</scope>
    <source>
        <strain evidence="3">ATCC 50377</strain>
    </source>
</reference>
<keyword evidence="4" id="KW-1185">Reference proteome</keyword>
<reference evidence="2 3" key="1">
    <citation type="journal article" date="2014" name="PLoS Genet.">
        <title>The Genome of Spironucleus salmonicida Highlights a Fish Pathogen Adapted to Fluctuating Environments.</title>
        <authorList>
            <person name="Xu F."/>
            <person name="Jerlstrom-Hultqvist J."/>
            <person name="Einarsson E."/>
            <person name="Astvaldsson A."/>
            <person name="Svard S.G."/>
            <person name="Andersson J.O."/>
        </authorList>
    </citation>
    <scope>NUCLEOTIDE SEQUENCE</scope>
    <source>
        <strain evidence="3">ATCC 50377</strain>
    </source>
</reference>
<feature type="coiled-coil region" evidence="1">
    <location>
        <begin position="280"/>
        <end position="307"/>
    </location>
</feature>
<evidence type="ECO:0000256" key="1">
    <source>
        <dbReference type="SAM" id="Coils"/>
    </source>
</evidence>
<keyword evidence="1" id="KW-0175">Coiled coil</keyword>
<dbReference type="AlphaFoldDB" id="V6LPR9"/>
<feature type="coiled-coil region" evidence="1">
    <location>
        <begin position="90"/>
        <end position="143"/>
    </location>
</feature>
<organism evidence="2">
    <name type="scientific">Spironucleus salmonicida</name>
    <dbReference type="NCBI Taxonomy" id="348837"/>
    <lineage>
        <taxon>Eukaryota</taxon>
        <taxon>Metamonada</taxon>
        <taxon>Diplomonadida</taxon>
        <taxon>Hexamitidae</taxon>
        <taxon>Hexamitinae</taxon>
        <taxon>Spironucleus</taxon>
    </lineage>
</organism>
<evidence type="ECO:0000313" key="3">
    <source>
        <dbReference type="EMBL" id="KAH0576575.1"/>
    </source>
</evidence>
<dbReference type="Proteomes" id="UP000018208">
    <property type="component" value="Unassembled WGS sequence"/>
</dbReference>
<evidence type="ECO:0000313" key="2">
    <source>
        <dbReference type="EMBL" id="EST45701.1"/>
    </source>
</evidence>
<dbReference type="EMBL" id="KI546089">
    <property type="protein sequence ID" value="EST45701.1"/>
    <property type="molecule type" value="Genomic_DNA"/>
</dbReference>
<evidence type="ECO:0000313" key="4">
    <source>
        <dbReference type="Proteomes" id="UP000018208"/>
    </source>
</evidence>
<dbReference type="VEuPathDB" id="GiardiaDB:SS50377_22139"/>
<dbReference type="EMBL" id="AUWU02000002">
    <property type="protein sequence ID" value="KAH0576575.1"/>
    <property type="molecule type" value="Genomic_DNA"/>
</dbReference>
<sequence length="530" mass="63117">MNTRSQTVYRNASQFKPYMDKYIPVITTHNNILQQMKQQRYRSVSQKTNRLASDNIIIKHQAITTHYCQEKLDHQLVIKEKLFKSLKDNINDLAYQKQQRQRKLQKLQEIISQSIHVENIDKILFLENRLDEQKLKVKEAQQIQDFYQQSVHKLLEEQRYHEVSVDKSTQILQVFVQDCEYSQEIYENSIIQNQITEQQLELVKQQLINIQLTNKTQIEDRKYELRQSLKIQPLDIIKNYTFENINPDQKATDDQEEFIFKLVKEKLIPSFNVKQPLDIFKRARMHKNNLSQEKQDIELKLSLLDIEIRDVMTELKHVKFDFENNMAKIKSNKNAIEKERQTKLSEQIYLKQKVSQMTESYEKISDFFRDLVMSLQLINPQAQQNIIPMEDSQNSVQFVVNLLEIKLTILDELLKIEPLECLDSLLNKQTNETVKKSHRKFAKLEEDDDVYVEIFGKDTRQFFNGDLPNNIKIQFNKQSYDILDGVYKSGLNSDLRKTRGFRLDTHQIKKESTDFAQNIINEQLRRDGYL</sequence>